<evidence type="ECO:0000313" key="9">
    <source>
        <dbReference type="EMBL" id="KAL3781008.1"/>
    </source>
</evidence>
<evidence type="ECO:0000256" key="7">
    <source>
        <dbReference type="PIRSR" id="PIRSR005894-2"/>
    </source>
</evidence>
<evidence type="ECO:0000256" key="2">
    <source>
        <dbReference type="ARBA" id="ARBA00022714"/>
    </source>
</evidence>
<dbReference type="SUPFAM" id="SSF52833">
    <property type="entry name" value="Thioredoxin-like"/>
    <property type="match status" value="1"/>
</dbReference>
<dbReference type="InterPro" id="IPR004480">
    <property type="entry name" value="Monothiol_GRX-rel"/>
</dbReference>
<feature type="binding site" evidence="7">
    <location>
        <position position="13"/>
    </location>
    <ligand>
        <name>[2Fe-2S] cluster</name>
        <dbReference type="ChEBI" id="CHEBI:190135"/>
        <note>ligand shared between dimeric partners</note>
    </ligand>
</feature>
<keyword evidence="10" id="KW-1185">Reference proteome</keyword>
<dbReference type="PANTHER" id="PTHR10293">
    <property type="entry name" value="GLUTAREDOXIN FAMILY MEMBER"/>
    <property type="match status" value="1"/>
</dbReference>
<keyword evidence="2 7" id="KW-0001">2Fe-2S</keyword>
<keyword evidence="6" id="KW-0676">Redox-active center</keyword>
<evidence type="ECO:0000256" key="3">
    <source>
        <dbReference type="ARBA" id="ARBA00022723"/>
    </source>
</evidence>
<dbReference type="FunFam" id="3.40.30.10:FF:000012">
    <property type="entry name" value="Monothiol glutaredoxin"/>
    <property type="match status" value="1"/>
</dbReference>
<dbReference type="InterPro" id="IPR002109">
    <property type="entry name" value="Glutaredoxin"/>
</dbReference>
<dbReference type="PROSITE" id="PS51354">
    <property type="entry name" value="GLUTAREDOXIN_2"/>
    <property type="match status" value="1"/>
</dbReference>
<dbReference type="InterPro" id="IPR036249">
    <property type="entry name" value="Thioredoxin-like_sf"/>
</dbReference>
<dbReference type="PIRSF" id="PIRSF005894">
    <property type="entry name" value="Monothiol_GRX"/>
    <property type="match status" value="1"/>
</dbReference>
<name>A0ABD3P0Q7_9STRA</name>
<dbReference type="InterPro" id="IPR014434">
    <property type="entry name" value="Monothiol_GRX"/>
</dbReference>
<accession>A0ABD3P0Q7</accession>
<dbReference type="InterPro" id="IPR033658">
    <property type="entry name" value="GRX_PICOT-like"/>
</dbReference>
<dbReference type="PANTHER" id="PTHR10293:SF73">
    <property type="entry name" value="GLUTAREDOXIN-3"/>
    <property type="match status" value="1"/>
</dbReference>
<dbReference type="Proteomes" id="UP001530315">
    <property type="component" value="Unassembled WGS sequence"/>
</dbReference>
<evidence type="ECO:0000313" key="10">
    <source>
        <dbReference type="Proteomes" id="UP001530315"/>
    </source>
</evidence>
<evidence type="ECO:0000256" key="1">
    <source>
        <dbReference type="ARBA" id="ARBA00009630"/>
    </source>
</evidence>
<evidence type="ECO:0000256" key="4">
    <source>
        <dbReference type="ARBA" id="ARBA00023004"/>
    </source>
</evidence>
<organism evidence="9 10">
    <name type="scientific">Stephanodiscus triporus</name>
    <dbReference type="NCBI Taxonomy" id="2934178"/>
    <lineage>
        <taxon>Eukaryota</taxon>
        <taxon>Sar</taxon>
        <taxon>Stramenopiles</taxon>
        <taxon>Ochrophyta</taxon>
        <taxon>Bacillariophyta</taxon>
        <taxon>Coscinodiscophyceae</taxon>
        <taxon>Thalassiosirophycidae</taxon>
        <taxon>Stephanodiscales</taxon>
        <taxon>Stephanodiscaceae</taxon>
        <taxon>Stephanodiscus</taxon>
    </lineage>
</organism>
<keyword evidence="3 7" id="KW-0479">Metal-binding</keyword>
<comment type="caution">
    <text evidence="9">The sequence shown here is derived from an EMBL/GenBank/DDBJ whole genome shotgun (WGS) entry which is preliminary data.</text>
</comment>
<keyword evidence="5 7" id="KW-0411">Iron-sulfur</keyword>
<proteinExistence type="inferred from homology"/>
<evidence type="ECO:0000259" key="8">
    <source>
        <dbReference type="Pfam" id="PF00462"/>
    </source>
</evidence>
<dbReference type="Gene3D" id="3.40.30.10">
    <property type="entry name" value="Glutaredoxin"/>
    <property type="match status" value="1"/>
</dbReference>
<gene>
    <name evidence="9" type="ORF">ACHAW5_000399</name>
</gene>
<dbReference type="NCBIfam" id="TIGR00365">
    <property type="entry name" value="Grx4 family monothiol glutaredoxin"/>
    <property type="match status" value="1"/>
</dbReference>
<dbReference type="GO" id="GO:0051537">
    <property type="term" value="F:2 iron, 2 sulfur cluster binding"/>
    <property type="evidence" value="ECO:0007669"/>
    <property type="project" value="UniProtKB-KW"/>
</dbReference>
<feature type="domain" description="Glutaredoxin" evidence="8">
    <location>
        <begin position="1"/>
        <end position="64"/>
    </location>
</feature>
<reference evidence="9 10" key="1">
    <citation type="submission" date="2024-10" db="EMBL/GenBank/DDBJ databases">
        <title>Updated reference genomes for cyclostephanoid diatoms.</title>
        <authorList>
            <person name="Roberts W.R."/>
            <person name="Alverson A.J."/>
        </authorList>
    </citation>
    <scope>NUCLEOTIDE SEQUENCE [LARGE SCALE GENOMIC DNA]</scope>
    <source>
        <strain evidence="9 10">AJA276-08</strain>
    </source>
</reference>
<dbReference type="EMBL" id="JALLAZ020001087">
    <property type="protein sequence ID" value="KAL3781008.1"/>
    <property type="molecule type" value="Genomic_DNA"/>
</dbReference>
<protein>
    <recommendedName>
        <fullName evidence="8">Glutaredoxin domain-containing protein</fullName>
    </recommendedName>
</protein>
<evidence type="ECO:0000256" key="5">
    <source>
        <dbReference type="ARBA" id="ARBA00023014"/>
    </source>
</evidence>
<dbReference type="GO" id="GO:0046872">
    <property type="term" value="F:metal ion binding"/>
    <property type="evidence" value="ECO:0007669"/>
    <property type="project" value="UniProtKB-KW"/>
</dbReference>
<dbReference type="CDD" id="cd03028">
    <property type="entry name" value="GRX_PICOT_like"/>
    <property type="match status" value="1"/>
</dbReference>
<keyword evidence="4 7" id="KW-0408">Iron</keyword>
<dbReference type="AlphaFoldDB" id="A0ABD3P0Q7"/>
<sequence>MLFMKGVPSAPRCGFSRQIVEILDGSNATYGAFDILQDEEVRHGLKEYSDWPTYPQLYVDGELVGGLDIVKEMVEDGELEGLLKG</sequence>
<evidence type="ECO:0000256" key="6">
    <source>
        <dbReference type="ARBA" id="ARBA00023284"/>
    </source>
</evidence>
<comment type="similarity">
    <text evidence="1">Belongs to the glutaredoxin family. Monothiol subfamily.</text>
</comment>
<dbReference type="Pfam" id="PF00462">
    <property type="entry name" value="Glutaredoxin"/>
    <property type="match status" value="1"/>
</dbReference>